<gene>
    <name evidence="2" type="ORF">PMEA_00004209</name>
</gene>
<proteinExistence type="predicted"/>
<reference evidence="2 3" key="1">
    <citation type="submission" date="2022-05" db="EMBL/GenBank/DDBJ databases">
        <authorList>
            <consortium name="Genoscope - CEA"/>
            <person name="William W."/>
        </authorList>
    </citation>
    <scope>NUCLEOTIDE SEQUENCE [LARGE SCALE GENOMIC DNA]</scope>
</reference>
<dbReference type="Pfam" id="PF04991">
    <property type="entry name" value="LicD"/>
    <property type="match status" value="1"/>
</dbReference>
<comment type="caution">
    <text evidence="2">The sequence shown here is derived from an EMBL/GenBank/DDBJ whole genome shotgun (WGS) entry which is preliminary data.</text>
</comment>
<organism evidence="2 3">
    <name type="scientific">Pocillopora meandrina</name>
    <dbReference type="NCBI Taxonomy" id="46732"/>
    <lineage>
        <taxon>Eukaryota</taxon>
        <taxon>Metazoa</taxon>
        <taxon>Cnidaria</taxon>
        <taxon>Anthozoa</taxon>
        <taxon>Hexacorallia</taxon>
        <taxon>Scleractinia</taxon>
        <taxon>Astrocoeniina</taxon>
        <taxon>Pocilloporidae</taxon>
        <taxon>Pocillopora</taxon>
    </lineage>
</organism>
<dbReference type="Proteomes" id="UP001159428">
    <property type="component" value="Unassembled WGS sequence"/>
</dbReference>
<dbReference type="EMBL" id="CALNXJ010000012">
    <property type="protein sequence ID" value="CAH3110122.1"/>
    <property type="molecule type" value="Genomic_DNA"/>
</dbReference>
<feature type="domain" description="LicD/FKTN/FKRP nucleotidyltransferase" evidence="1">
    <location>
        <begin position="96"/>
        <end position="222"/>
    </location>
</feature>
<dbReference type="AlphaFoldDB" id="A0AAU9WFD3"/>
<sequence>MDPLYLQWIHRYAFGHEILRGDVVNKHAELSRRIHCKEKLAIPGEMCPKLFSEISSCDLTEDGFSCPDIRRKGNTTLRQAQLVLTRILRVFDLISRKHNMPYWVRSGSLIGAIRHNGFIPWDDDIDIEIPLMYYIDFFEKFSRELPDDMFFQTTRTDVNYTYRLPKSLFNIWSVSDQRVGLHHHPRLPKVRDRSSCYKFCLKRGCAYHDGLQLDIFVVDSIPWGIFPLREMTFEGFNILVPNNWKSMIAAEYPQFMDLPEKELRLPKNMDIDPVHGCEELSKK</sequence>
<dbReference type="PANTHER" id="PTHR43404:SF1">
    <property type="entry name" value="MNN4P"/>
    <property type="match status" value="1"/>
</dbReference>
<dbReference type="InterPro" id="IPR007074">
    <property type="entry name" value="LicD/FKTN/FKRP_NTP_transf"/>
</dbReference>
<evidence type="ECO:0000313" key="3">
    <source>
        <dbReference type="Proteomes" id="UP001159428"/>
    </source>
</evidence>
<evidence type="ECO:0000259" key="1">
    <source>
        <dbReference type="Pfam" id="PF04991"/>
    </source>
</evidence>
<dbReference type="GO" id="GO:0009100">
    <property type="term" value="P:glycoprotein metabolic process"/>
    <property type="evidence" value="ECO:0007669"/>
    <property type="project" value="UniProtKB-ARBA"/>
</dbReference>
<keyword evidence="3" id="KW-1185">Reference proteome</keyword>
<evidence type="ECO:0000313" key="2">
    <source>
        <dbReference type="EMBL" id="CAH3110122.1"/>
    </source>
</evidence>
<protein>
    <recommendedName>
        <fullName evidence="1">LicD/FKTN/FKRP nucleotidyltransferase domain-containing protein</fullName>
    </recommendedName>
</protein>
<dbReference type="InterPro" id="IPR052942">
    <property type="entry name" value="LPS_cholinephosphotransferase"/>
</dbReference>
<name>A0AAU9WFD3_9CNID</name>
<accession>A0AAU9WFD3</accession>
<dbReference type="PANTHER" id="PTHR43404">
    <property type="entry name" value="LIPOPOLYSACCHARIDE CHOLINEPHOSPHOTRANSFERASE LICD"/>
    <property type="match status" value="1"/>
</dbReference>